<dbReference type="Gene3D" id="1.10.3460.10">
    <property type="entry name" value="Chlorophyll a/b binding protein domain"/>
    <property type="match status" value="1"/>
</dbReference>
<evidence type="ECO:0000256" key="1">
    <source>
        <dbReference type="SAM" id="Phobius"/>
    </source>
</evidence>
<dbReference type="SUPFAM" id="SSF103511">
    <property type="entry name" value="Chlorophyll a-b binding protein"/>
    <property type="match status" value="1"/>
</dbReference>
<proteinExistence type="predicted"/>
<dbReference type="KEGG" id="vg:77945746"/>
<evidence type="ECO:0000313" key="2">
    <source>
        <dbReference type="EMBL" id="QPB08147.1"/>
    </source>
</evidence>
<reference evidence="2" key="1">
    <citation type="submission" date="2020-10" db="EMBL/GenBank/DDBJ databases">
        <title>The Isolation and Genome Sequence of a Novel Cyanophage S-H9-1 from the Yellow Sea, China.</title>
        <authorList>
            <person name="Jiang T."/>
        </authorList>
    </citation>
    <scope>NUCLEOTIDE SEQUENCE</scope>
</reference>
<accession>A0A873WAC0</accession>
<keyword evidence="1" id="KW-0812">Transmembrane</keyword>
<dbReference type="Proteomes" id="UP000663288">
    <property type="component" value="Segment"/>
</dbReference>
<keyword evidence="1" id="KW-1133">Transmembrane helix</keyword>
<dbReference type="EMBL" id="MW117966">
    <property type="protein sequence ID" value="QPB08147.1"/>
    <property type="molecule type" value="Genomic_DNA"/>
</dbReference>
<keyword evidence="1" id="KW-0472">Membrane</keyword>
<organism evidence="2 3">
    <name type="scientific">Synechococcus phage S-H9-1</name>
    <dbReference type="NCBI Taxonomy" id="2783674"/>
    <lineage>
        <taxon>Viruses</taxon>
        <taxon>Duplodnaviria</taxon>
        <taxon>Heunggongvirae</taxon>
        <taxon>Uroviricota</taxon>
        <taxon>Caudoviricetes</taxon>
        <taxon>Pantevenvirales</taxon>
        <taxon>Kyanoviridae</taxon>
        <taxon>Scyllavirus</taxon>
        <taxon>Scyllavirus aitchnine</taxon>
    </lineage>
</organism>
<evidence type="ECO:0000313" key="3">
    <source>
        <dbReference type="Proteomes" id="UP000663288"/>
    </source>
</evidence>
<dbReference type="GeneID" id="77945746"/>
<protein>
    <recommendedName>
        <fullName evidence="4">High light inducible protein</fullName>
    </recommendedName>
</protein>
<dbReference type="RefSeq" id="YP_010669563.1">
    <property type="nucleotide sequence ID" value="NC_070961.1"/>
</dbReference>
<feature type="transmembrane region" description="Helical" evidence="1">
    <location>
        <begin position="44"/>
        <end position="64"/>
    </location>
</feature>
<evidence type="ECO:0008006" key="4">
    <source>
        <dbReference type="Google" id="ProtNLM"/>
    </source>
</evidence>
<name>A0A873WAC0_9CAUD</name>
<sequence>MTVTTNEQGQQNMWAVEPQMVVEDYNKKGLFSPWQQKEMYNGRWAMMGIVMGFVAYAINGKFFFGIF</sequence>
<keyword evidence="3" id="KW-1185">Reference proteome</keyword>